<keyword evidence="2" id="KW-1185">Reference proteome</keyword>
<reference evidence="1" key="1">
    <citation type="submission" date="2020-08" db="EMBL/GenBank/DDBJ databases">
        <title>Multicomponent nature underlies the extraordinary mechanical properties of spider dragline silk.</title>
        <authorList>
            <person name="Kono N."/>
            <person name="Nakamura H."/>
            <person name="Mori M."/>
            <person name="Yoshida Y."/>
            <person name="Ohtoshi R."/>
            <person name="Malay A.D."/>
            <person name="Moran D.A.P."/>
            <person name="Tomita M."/>
            <person name="Numata K."/>
            <person name="Arakawa K."/>
        </authorList>
    </citation>
    <scope>NUCLEOTIDE SEQUENCE</scope>
</reference>
<dbReference type="EMBL" id="BMAV01001603">
    <property type="protein sequence ID" value="GFY39994.1"/>
    <property type="molecule type" value="Genomic_DNA"/>
</dbReference>
<dbReference type="Proteomes" id="UP000886998">
    <property type="component" value="Unassembled WGS sequence"/>
</dbReference>
<evidence type="ECO:0000313" key="2">
    <source>
        <dbReference type="Proteomes" id="UP000886998"/>
    </source>
</evidence>
<dbReference type="AlphaFoldDB" id="A0A8X7BRY9"/>
<evidence type="ECO:0000313" key="1">
    <source>
        <dbReference type="EMBL" id="GFY39994.1"/>
    </source>
</evidence>
<comment type="caution">
    <text evidence="1">The sequence shown here is derived from an EMBL/GenBank/DDBJ whole genome shotgun (WGS) entry which is preliminary data.</text>
</comment>
<sequence>MTTRVVLFRGPPEIMVTMGLRWNGLAYSDPNPIENFWNELDQRIKGSDKHPKSRKGLACHRMVTDHELQLEKEL</sequence>
<gene>
    <name evidence="1" type="ORF">TNIN_98901</name>
</gene>
<protein>
    <submittedName>
        <fullName evidence="1">Uncharacterized protein</fullName>
    </submittedName>
</protein>
<organism evidence="1 2">
    <name type="scientific">Trichonephila inaurata madagascariensis</name>
    <dbReference type="NCBI Taxonomy" id="2747483"/>
    <lineage>
        <taxon>Eukaryota</taxon>
        <taxon>Metazoa</taxon>
        <taxon>Ecdysozoa</taxon>
        <taxon>Arthropoda</taxon>
        <taxon>Chelicerata</taxon>
        <taxon>Arachnida</taxon>
        <taxon>Araneae</taxon>
        <taxon>Araneomorphae</taxon>
        <taxon>Entelegynae</taxon>
        <taxon>Araneoidea</taxon>
        <taxon>Nephilidae</taxon>
        <taxon>Trichonephila</taxon>
        <taxon>Trichonephila inaurata</taxon>
    </lineage>
</organism>
<name>A0A8X7BRY9_9ARAC</name>
<accession>A0A8X7BRY9</accession>
<proteinExistence type="predicted"/>